<proteinExistence type="predicted"/>
<comment type="caution">
    <text evidence="2">The sequence shown here is derived from an EMBL/GenBank/DDBJ whole genome shotgun (WGS) entry which is preliminary data.</text>
</comment>
<dbReference type="CDD" id="cd07983">
    <property type="entry name" value="LPLAT_DUF374-like"/>
    <property type="match status" value="1"/>
</dbReference>
<dbReference type="Proteomes" id="UP000609651">
    <property type="component" value="Unassembled WGS sequence"/>
</dbReference>
<evidence type="ECO:0000313" key="2">
    <source>
        <dbReference type="EMBL" id="NNJ27417.1"/>
    </source>
</evidence>
<dbReference type="Pfam" id="PF04028">
    <property type="entry name" value="DUF374"/>
    <property type="match status" value="1"/>
</dbReference>
<dbReference type="InterPro" id="IPR007172">
    <property type="entry name" value="DUF374"/>
</dbReference>
<reference evidence="2 3" key="1">
    <citation type="journal article" date="2020" name="Syst. Appl. Microbiol.">
        <title>Alienimonas chondri sp. nov., a novel planctomycete isolated from the biofilm of the red alga Chondrus crispus.</title>
        <authorList>
            <person name="Vitorino I."/>
            <person name="Albuquerque L."/>
            <person name="Wiegand S."/>
            <person name="Kallscheuer N."/>
            <person name="da Costa M.S."/>
            <person name="Lobo-da-Cunha A."/>
            <person name="Jogler C."/>
            <person name="Lage O.M."/>
        </authorList>
    </citation>
    <scope>NUCLEOTIDE SEQUENCE [LARGE SCALE GENOMIC DNA]</scope>
    <source>
        <strain evidence="2 3">LzC2</strain>
    </source>
</reference>
<dbReference type="EMBL" id="WTPX01000151">
    <property type="protein sequence ID" value="NNJ27417.1"/>
    <property type="molecule type" value="Genomic_DNA"/>
</dbReference>
<gene>
    <name evidence="2" type="ORF">LzC2_35190</name>
</gene>
<accession>A0ABX1VH37</accession>
<organism evidence="2 3">
    <name type="scientific">Alienimonas chondri</name>
    <dbReference type="NCBI Taxonomy" id="2681879"/>
    <lineage>
        <taxon>Bacteria</taxon>
        <taxon>Pseudomonadati</taxon>
        <taxon>Planctomycetota</taxon>
        <taxon>Planctomycetia</taxon>
        <taxon>Planctomycetales</taxon>
        <taxon>Planctomycetaceae</taxon>
        <taxon>Alienimonas</taxon>
    </lineage>
</organism>
<dbReference type="RefSeq" id="WP_171189320.1">
    <property type="nucleotide sequence ID" value="NZ_WTPX01000151.1"/>
</dbReference>
<keyword evidence="3" id="KW-1185">Reference proteome</keyword>
<evidence type="ECO:0000313" key="3">
    <source>
        <dbReference type="Proteomes" id="UP000609651"/>
    </source>
</evidence>
<name>A0ABX1VH37_9PLAN</name>
<protein>
    <recommendedName>
        <fullName evidence="1">DUF374 domain-containing protein</fullName>
    </recommendedName>
</protein>
<sequence>MKIRNKTLNRLLAVGAARLLTVWLRTCRVEVFCEAGTSPFAGRLGEPGRPAAAGRFRRVKPAPDAPHVHGFYPFWHEWIVPYVFARPHASMAGLISQHRDGGYLADAMTAVGLKTVRGSTSRGGAAAVKQIMNECDSYDLGITPDGPRGPRRELKAGVVFLASRTGRPIVPSAVVCPSAWVVKGSWTDLVLPKPFSRIVYCGGPAIRIPADADRDELTRWQREIETAIARQESRAGTIAAGKPDPGVPAAGVSNDDIADAAVDTAVDTAAVRRAA</sequence>
<evidence type="ECO:0000259" key="1">
    <source>
        <dbReference type="Pfam" id="PF04028"/>
    </source>
</evidence>
<feature type="domain" description="DUF374" evidence="1">
    <location>
        <begin position="86"/>
        <end position="151"/>
    </location>
</feature>